<dbReference type="AlphaFoldDB" id="A0A9D2SAU9"/>
<evidence type="ECO:0000313" key="2">
    <source>
        <dbReference type="Proteomes" id="UP000823921"/>
    </source>
</evidence>
<dbReference type="InterPro" id="IPR004948">
    <property type="entry name" value="Nuc-triphosphatase_THEP1"/>
</dbReference>
<dbReference type="Proteomes" id="UP000823921">
    <property type="component" value="Unassembled WGS sequence"/>
</dbReference>
<comment type="caution">
    <text evidence="1">The sequence shown here is derived from an EMBL/GenBank/DDBJ whole genome shotgun (WGS) entry which is preliminary data.</text>
</comment>
<gene>
    <name evidence="1" type="ORF">H9712_02820</name>
</gene>
<dbReference type="Pfam" id="PF03266">
    <property type="entry name" value="NTPase_1"/>
    <property type="match status" value="1"/>
</dbReference>
<dbReference type="InterPro" id="IPR027417">
    <property type="entry name" value="P-loop_NTPase"/>
</dbReference>
<protein>
    <submittedName>
        <fullName evidence="1">Nucleoside-triphosphatase</fullName>
    </submittedName>
</protein>
<reference evidence="1" key="2">
    <citation type="submission" date="2021-04" db="EMBL/GenBank/DDBJ databases">
        <authorList>
            <person name="Gilroy R."/>
        </authorList>
    </citation>
    <scope>NUCLEOTIDE SEQUENCE</scope>
    <source>
        <strain evidence="1">CHK192-8294</strain>
    </source>
</reference>
<accession>A0A9D2SAU9</accession>
<organism evidence="1 2">
    <name type="scientific">Candidatus Flavonifractor intestinigallinarum</name>
    <dbReference type="NCBI Taxonomy" id="2838586"/>
    <lineage>
        <taxon>Bacteria</taxon>
        <taxon>Bacillati</taxon>
        <taxon>Bacillota</taxon>
        <taxon>Clostridia</taxon>
        <taxon>Eubacteriales</taxon>
        <taxon>Oscillospiraceae</taxon>
        <taxon>Flavonifractor</taxon>
    </lineage>
</organism>
<dbReference type="GO" id="GO:0017111">
    <property type="term" value="F:ribonucleoside triphosphate phosphatase activity"/>
    <property type="evidence" value="ECO:0007669"/>
    <property type="project" value="InterPro"/>
</dbReference>
<dbReference type="EMBL" id="DWXO01000026">
    <property type="protein sequence ID" value="HJB79896.1"/>
    <property type="molecule type" value="Genomic_DNA"/>
</dbReference>
<proteinExistence type="predicted"/>
<name>A0A9D2SAU9_9FIRM</name>
<sequence length="168" mass="18837">MILLIQGEIGVGKTTLIRRLLGDRLPEARGFWTRKEAEGEGFSIYIHPMGQPPRYGDENRVGQRLPGQPRRAFPEAFQRAAVWLEAIPPGEVTVLDELGVLEEEAPRFQQAVVELMCRSSLALAAVKPAQTPFLNRVRSLPGARLCLITPENREECYLRLSAELSYNP</sequence>
<reference evidence="1" key="1">
    <citation type="journal article" date="2021" name="PeerJ">
        <title>Extensive microbial diversity within the chicken gut microbiome revealed by metagenomics and culture.</title>
        <authorList>
            <person name="Gilroy R."/>
            <person name="Ravi A."/>
            <person name="Getino M."/>
            <person name="Pursley I."/>
            <person name="Horton D.L."/>
            <person name="Alikhan N.F."/>
            <person name="Baker D."/>
            <person name="Gharbi K."/>
            <person name="Hall N."/>
            <person name="Watson M."/>
            <person name="Adriaenssens E.M."/>
            <person name="Foster-Nyarko E."/>
            <person name="Jarju S."/>
            <person name="Secka A."/>
            <person name="Antonio M."/>
            <person name="Oren A."/>
            <person name="Chaudhuri R.R."/>
            <person name="La Ragione R."/>
            <person name="Hildebrand F."/>
            <person name="Pallen M.J."/>
        </authorList>
    </citation>
    <scope>NUCLEOTIDE SEQUENCE</scope>
    <source>
        <strain evidence="1">CHK192-8294</strain>
    </source>
</reference>
<evidence type="ECO:0000313" key="1">
    <source>
        <dbReference type="EMBL" id="HJB79896.1"/>
    </source>
</evidence>
<dbReference type="SUPFAM" id="SSF52540">
    <property type="entry name" value="P-loop containing nucleoside triphosphate hydrolases"/>
    <property type="match status" value="1"/>
</dbReference>
<dbReference type="Gene3D" id="3.40.50.300">
    <property type="entry name" value="P-loop containing nucleotide triphosphate hydrolases"/>
    <property type="match status" value="1"/>
</dbReference>